<evidence type="ECO:0000256" key="3">
    <source>
        <dbReference type="ARBA" id="ARBA00023125"/>
    </source>
</evidence>
<dbReference type="InterPro" id="IPR011010">
    <property type="entry name" value="DNA_brk_join_enz"/>
</dbReference>
<keyword evidence="3 5" id="KW-0238">DNA-binding</keyword>
<dbReference type="HOGENOM" id="CLU_027562_9_5_6"/>
<sequence>MSPQNEIATPLRQRMIEEMTMRKLMPKTQTQYLRALRKLTQFLQRSPEDATAEELRKFQYMLAETGTSNLTINATLQGLRMLYCNTLKRPKVMRKTTTLPEPRKLPNVLSVEEVKRLMIATTSVKYRTALSVAYGAGLRIAEVVNLKVSDIDSKRMLIRVEQGKGKKDRNAILSPVLLKQLREWWRYAHAKNLMLKGGWLFPGQQPINPMSTRQLSRGCKAVAEAAGIEKRVSMHTLRHSFATHLLEANVDIRVIQVLLGHSKLETTVTYTQVATKLLHAVVSPLDALSQ</sequence>
<keyword evidence="4" id="KW-0233">DNA recombination</keyword>
<dbReference type="Proteomes" id="UP000009282">
    <property type="component" value="Chromosome"/>
</dbReference>
<dbReference type="InterPro" id="IPR002104">
    <property type="entry name" value="Integrase_catalytic"/>
</dbReference>
<dbReference type="Gene3D" id="1.10.443.10">
    <property type="entry name" value="Intergrase catalytic core"/>
    <property type="match status" value="1"/>
</dbReference>
<dbReference type="GO" id="GO:0003677">
    <property type="term" value="F:DNA binding"/>
    <property type="evidence" value="ECO:0007669"/>
    <property type="project" value="UniProtKB-UniRule"/>
</dbReference>
<dbReference type="GO" id="GO:0015074">
    <property type="term" value="P:DNA integration"/>
    <property type="evidence" value="ECO:0007669"/>
    <property type="project" value="UniProtKB-KW"/>
</dbReference>
<evidence type="ECO:0000313" key="8">
    <source>
        <dbReference type="EMBL" id="AEP29378.1"/>
    </source>
</evidence>
<evidence type="ECO:0000256" key="4">
    <source>
        <dbReference type="ARBA" id="ARBA00023172"/>
    </source>
</evidence>
<dbReference type="EMBL" id="CP003060">
    <property type="protein sequence ID" value="AEP29378.1"/>
    <property type="molecule type" value="Genomic_DNA"/>
</dbReference>
<dbReference type="PROSITE" id="PS51898">
    <property type="entry name" value="TYR_RECOMBINASE"/>
    <property type="match status" value="1"/>
</dbReference>
<protein>
    <submittedName>
        <fullName evidence="8">Phage integrase</fullName>
    </submittedName>
</protein>
<reference evidence="8 9" key="1">
    <citation type="journal article" date="2011" name="J. Bacteriol.">
        <title>Complete genome sequence of seawater bacterium Glaciecola nitratireducens FR1064T.</title>
        <authorList>
            <person name="Bian F."/>
            <person name="Qin Q.L."/>
            <person name="Xie B.B."/>
            <person name="Shu Y.L."/>
            <person name="Zhang X.Y."/>
            <person name="Yu Y."/>
            <person name="Chen B."/>
            <person name="Chen X.L."/>
            <person name="Zhou B.C."/>
            <person name="Zhang Y.Z."/>
        </authorList>
    </citation>
    <scope>NUCLEOTIDE SEQUENCE [LARGE SCALE GENOMIC DNA]</scope>
    <source>
        <strain evidence="9">JCM 12485 / KCTC 12276 / FR1064</strain>
    </source>
</reference>
<evidence type="ECO:0000256" key="5">
    <source>
        <dbReference type="PROSITE-ProRule" id="PRU01248"/>
    </source>
</evidence>
<dbReference type="InterPro" id="IPR044068">
    <property type="entry name" value="CB"/>
</dbReference>
<dbReference type="PROSITE" id="PS51900">
    <property type="entry name" value="CB"/>
    <property type="match status" value="1"/>
</dbReference>
<evidence type="ECO:0000259" key="6">
    <source>
        <dbReference type="PROSITE" id="PS51898"/>
    </source>
</evidence>
<evidence type="ECO:0000256" key="2">
    <source>
        <dbReference type="ARBA" id="ARBA00022908"/>
    </source>
</evidence>
<evidence type="ECO:0000256" key="1">
    <source>
        <dbReference type="ARBA" id="ARBA00008857"/>
    </source>
</evidence>
<dbReference type="InterPro" id="IPR004107">
    <property type="entry name" value="Integrase_SAM-like_N"/>
</dbReference>
<dbReference type="AlphaFoldDB" id="G4QKY8"/>
<dbReference type="Gene3D" id="1.10.150.130">
    <property type="match status" value="1"/>
</dbReference>
<organism evidence="8 9">
    <name type="scientific">Glaciecola nitratireducens (strain JCM 12485 / KCTC 12276 / FR1064)</name>
    <dbReference type="NCBI Taxonomy" id="1085623"/>
    <lineage>
        <taxon>Bacteria</taxon>
        <taxon>Pseudomonadati</taxon>
        <taxon>Pseudomonadota</taxon>
        <taxon>Gammaproteobacteria</taxon>
        <taxon>Alteromonadales</taxon>
        <taxon>Alteromonadaceae</taxon>
        <taxon>Brumicola</taxon>
    </lineage>
</organism>
<dbReference type="STRING" id="1085623.GNIT_1254"/>
<feature type="domain" description="Tyr recombinase" evidence="6">
    <location>
        <begin position="104"/>
        <end position="283"/>
    </location>
</feature>
<dbReference type="eggNOG" id="COG4974">
    <property type="taxonomic scope" value="Bacteria"/>
</dbReference>
<proteinExistence type="inferred from homology"/>
<dbReference type="InterPro" id="IPR010998">
    <property type="entry name" value="Integrase_recombinase_N"/>
</dbReference>
<gene>
    <name evidence="8" type="ordered locus">GNIT_1254</name>
</gene>
<dbReference type="InterPro" id="IPR050090">
    <property type="entry name" value="Tyrosine_recombinase_XerCD"/>
</dbReference>
<comment type="similarity">
    <text evidence="1">Belongs to the 'phage' integrase family.</text>
</comment>
<accession>G4QKY8</accession>
<dbReference type="PANTHER" id="PTHR30349">
    <property type="entry name" value="PHAGE INTEGRASE-RELATED"/>
    <property type="match status" value="1"/>
</dbReference>
<evidence type="ECO:0000313" key="9">
    <source>
        <dbReference type="Proteomes" id="UP000009282"/>
    </source>
</evidence>
<dbReference type="OrthoDB" id="9801717at2"/>
<feature type="domain" description="Core-binding (CB)" evidence="7">
    <location>
        <begin position="6"/>
        <end position="87"/>
    </location>
</feature>
<dbReference type="SUPFAM" id="SSF56349">
    <property type="entry name" value="DNA breaking-rejoining enzymes"/>
    <property type="match status" value="1"/>
</dbReference>
<dbReference type="GO" id="GO:0006310">
    <property type="term" value="P:DNA recombination"/>
    <property type="evidence" value="ECO:0007669"/>
    <property type="project" value="UniProtKB-KW"/>
</dbReference>
<dbReference type="PANTHER" id="PTHR30349:SF64">
    <property type="entry name" value="PROPHAGE INTEGRASE INTD-RELATED"/>
    <property type="match status" value="1"/>
</dbReference>
<dbReference type="Pfam" id="PF00589">
    <property type="entry name" value="Phage_integrase"/>
    <property type="match status" value="1"/>
</dbReference>
<dbReference type="InterPro" id="IPR013762">
    <property type="entry name" value="Integrase-like_cat_sf"/>
</dbReference>
<keyword evidence="9" id="KW-1185">Reference proteome</keyword>
<evidence type="ECO:0000259" key="7">
    <source>
        <dbReference type="PROSITE" id="PS51900"/>
    </source>
</evidence>
<dbReference type="RefSeq" id="WP_014108252.1">
    <property type="nucleotide sequence ID" value="NC_016041.1"/>
</dbReference>
<dbReference type="KEGG" id="gni:GNIT_1254"/>
<keyword evidence="2" id="KW-0229">DNA integration</keyword>
<name>G4QKY8_GLANF</name>
<dbReference type="Pfam" id="PF13495">
    <property type="entry name" value="Phage_int_SAM_4"/>
    <property type="match status" value="1"/>
</dbReference>